<dbReference type="Proteomes" id="UP001239994">
    <property type="component" value="Unassembled WGS sequence"/>
</dbReference>
<reference evidence="2" key="1">
    <citation type="submission" date="2023-03" db="EMBL/GenBank/DDBJ databases">
        <title>Electrophorus voltai genome.</title>
        <authorList>
            <person name="Bian C."/>
        </authorList>
    </citation>
    <scope>NUCLEOTIDE SEQUENCE</scope>
    <source>
        <strain evidence="2">CB-2022</strain>
        <tissue evidence="2">Muscle</tissue>
    </source>
</reference>
<dbReference type="Gene3D" id="3.30.70.330">
    <property type="match status" value="1"/>
</dbReference>
<dbReference type="Pfam" id="PF00076">
    <property type="entry name" value="RRM_1"/>
    <property type="match status" value="1"/>
</dbReference>
<dbReference type="InterPro" id="IPR035979">
    <property type="entry name" value="RBD_domain_sf"/>
</dbReference>
<gene>
    <name evidence="2" type="ORF">P4O66_004749</name>
</gene>
<evidence type="ECO:0000259" key="1">
    <source>
        <dbReference type="Pfam" id="PF00076"/>
    </source>
</evidence>
<organism evidence="2 3">
    <name type="scientific">Electrophorus voltai</name>
    <dbReference type="NCBI Taxonomy" id="2609070"/>
    <lineage>
        <taxon>Eukaryota</taxon>
        <taxon>Metazoa</taxon>
        <taxon>Chordata</taxon>
        <taxon>Craniata</taxon>
        <taxon>Vertebrata</taxon>
        <taxon>Euteleostomi</taxon>
        <taxon>Actinopterygii</taxon>
        <taxon>Neopterygii</taxon>
        <taxon>Teleostei</taxon>
        <taxon>Ostariophysi</taxon>
        <taxon>Gymnotiformes</taxon>
        <taxon>Gymnotoidei</taxon>
        <taxon>Gymnotidae</taxon>
        <taxon>Electrophorus</taxon>
    </lineage>
</organism>
<comment type="caution">
    <text evidence="2">The sequence shown here is derived from an EMBL/GenBank/DDBJ whole genome shotgun (WGS) entry which is preliminary data.</text>
</comment>
<evidence type="ECO:0000313" key="2">
    <source>
        <dbReference type="EMBL" id="KAK1783926.1"/>
    </source>
</evidence>
<keyword evidence="3" id="KW-1185">Reference proteome</keyword>
<dbReference type="SUPFAM" id="SSF54928">
    <property type="entry name" value="RNA-binding domain, RBD"/>
    <property type="match status" value="1"/>
</dbReference>
<sequence length="106" mass="12063">MKQDGMTHYQGDNLYVKNLDDGLDDARLRKEFSPFGTITSAKVMMEGGPLQRVRLRVFLLAGGGRHGHDGDEWARCRHQAAVVALAQRKEERQAHLSNKYMKRRPA</sequence>
<accession>A0AAD8YQ51</accession>
<protein>
    <recommendedName>
        <fullName evidence="1">RRM domain-containing protein</fullName>
    </recommendedName>
</protein>
<dbReference type="EMBL" id="JAROKS010000909">
    <property type="protein sequence ID" value="KAK1783926.1"/>
    <property type="molecule type" value="Genomic_DNA"/>
</dbReference>
<dbReference type="InterPro" id="IPR000504">
    <property type="entry name" value="RRM_dom"/>
</dbReference>
<proteinExistence type="predicted"/>
<name>A0AAD8YQ51_9TELE</name>
<feature type="domain" description="RRM" evidence="1">
    <location>
        <begin position="14"/>
        <end position="46"/>
    </location>
</feature>
<evidence type="ECO:0000313" key="3">
    <source>
        <dbReference type="Proteomes" id="UP001239994"/>
    </source>
</evidence>
<dbReference type="AlphaFoldDB" id="A0AAD8YQ51"/>
<dbReference type="GO" id="GO:0003723">
    <property type="term" value="F:RNA binding"/>
    <property type="evidence" value="ECO:0007669"/>
    <property type="project" value="InterPro"/>
</dbReference>
<dbReference type="InterPro" id="IPR012677">
    <property type="entry name" value="Nucleotide-bd_a/b_plait_sf"/>
</dbReference>